<keyword evidence="6 11" id="KW-0521">NADP</keyword>
<dbReference type="Proteomes" id="UP000642993">
    <property type="component" value="Unassembled WGS sequence"/>
</dbReference>
<keyword evidence="14" id="KW-1185">Reference proteome</keyword>
<dbReference type="Gene3D" id="3.50.50.60">
    <property type="entry name" value="FAD/NAD(P)-binding domain"/>
    <property type="match status" value="1"/>
</dbReference>
<evidence type="ECO:0000313" key="13">
    <source>
        <dbReference type="EMBL" id="MBD8507342.1"/>
    </source>
</evidence>
<evidence type="ECO:0000313" key="14">
    <source>
        <dbReference type="Proteomes" id="UP000642993"/>
    </source>
</evidence>
<keyword evidence="9" id="KW-0411">Iron-sulfur</keyword>
<dbReference type="Pfam" id="PF00037">
    <property type="entry name" value="Fer4"/>
    <property type="match status" value="1"/>
</dbReference>
<evidence type="ECO:0000256" key="1">
    <source>
        <dbReference type="ARBA" id="ARBA00001974"/>
    </source>
</evidence>
<name>A0A927JF08_9ACTN</name>
<dbReference type="RefSeq" id="WP_192039774.1">
    <property type="nucleotide sequence ID" value="NZ_JACYWE010000007.1"/>
</dbReference>
<dbReference type="AlphaFoldDB" id="A0A927JF08"/>
<dbReference type="InterPro" id="IPR021163">
    <property type="entry name" value="Ferredox_Rdtase_adrenod"/>
</dbReference>
<comment type="caution">
    <text evidence="13">The sequence shown here is derived from an EMBL/GenBank/DDBJ whole genome shotgun (WGS) entry which is preliminary data.</text>
</comment>
<dbReference type="PROSITE" id="PS51379">
    <property type="entry name" value="4FE4S_FER_2"/>
    <property type="match status" value="1"/>
</dbReference>
<evidence type="ECO:0000256" key="2">
    <source>
        <dbReference type="ARBA" id="ARBA00008312"/>
    </source>
</evidence>
<feature type="binding site" evidence="10">
    <location>
        <position position="181"/>
    </location>
    <ligand>
        <name>FAD</name>
        <dbReference type="ChEBI" id="CHEBI:57692"/>
    </ligand>
</feature>
<dbReference type="GO" id="GO:0071949">
    <property type="term" value="F:FAD binding"/>
    <property type="evidence" value="ECO:0007669"/>
    <property type="project" value="InterPro"/>
</dbReference>
<evidence type="ECO:0000256" key="9">
    <source>
        <dbReference type="ARBA" id="ARBA00023014"/>
    </source>
</evidence>
<feature type="binding site" evidence="10">
    <location>
        <position position="117"/>
    </location>
    <ligand>
        <name>FAD</name>
        <dbReference type="ChEBI" id="CHEBI:57692"/>
    </ligand>
</feature>
<comment type="similarity">
    <text evidence="2">Belongs to the ferredoxin--NADP reductase type 1 family.</text>
</comment>
<gene>
    <name evidence="13" type="ORF">HT102_12690</name>
</gene>
<dbReference type="InterPro" id="IPR017896">
    <property type="entry name" value="4Fe4S_Fe-S-bd"/>
</dbReference>
<evidence type="ECO:0000256" key="5">
    <source>
        <dbReference type="ARBA" id="ARBA00022827"/>
    </source>
</evidence>
<evidence type="ECO:0000256" key="3">
    <source>
        <dbReference type="ARBA" id="ARBA00022630"/>
    </source>
</evidence>
<keyword evidence="8" id="KW-0408">Iron</keyword>
<feature type="binding site" evidence="10">
    <location>
        <position position="145"/>
    </location>
    <ligand>
        <name>FAD</name>
        <dbReference type="ChEBI" id="CHEBI:57692"/>
    </ligand>
</feature>
<evidence type="ECO:0000256" key="11">
    <source>
        <dbReference type="PIRSR" id="PIRSR000362-2"/>
    </source>
</evidence>
<dbReference type="PRINTS" id="PR00419">
    <property type="entry name" value="ADXRDTASE"/>
</dbReference>
<dbReference type="GO" id="GO:0051536">
    <property type="term" value="F:iron-sulfur cluster binding"/>
    <property type="evidence" value="ECO:0007669"/>
    <property type="project" value="UniProtKB-KW"/>
</dbReference>
<dbReference type="GO" id="GO:0046872">
    <property type="term" value="F:metal ion binding"/>
    <property type="evidence" value="ECO:0007669"/>
    <property type="project" value="UniProtKB-KW"/>
</dbReference>
<feature type="binding site" evidence="10">
    <location>
        <position position="449"/>
    </location>
    <ligand>
        <name>FAD</name>
        <dbReference type="ChEBI" id="CHEBI:57692"/>
    </ligand>
</feature>
<dbReference type="Pfam" id="PF01494">
    <property type="entry name" value="FAD_binding_3"/>
    <property type="match status" value="1"/>
</dbReference>
<dbReference type="EMBL" id="JACYWE010000007">
    <property type="protein sequence ID" value="MBD8507342.1"/>
    <property type="molecule type" value="Genomic_DNA"/>
</dbReference>
<dbReference type="PANTHER" id="PTHR48467:SF1">
    <property type="entry name" value="GLUTAMATE SYNTHASE 1 [NADH], CHLOROPLASTIC-LIKE"/>
    <property type="match status" value="1"/>
</dbReference>
<evidence type="ECO:0000259" key="12">
    <source>
        <dbReference type="PROSITE" id="PS51379"/>
    </source>
</evidence>
<dbReference type="SUPFAM" id="SSF54862">
    <property type="entry name" value="4Fe-4S ferredoxins"/>
    <property type="match status" value="1"/>
</dbReference>
<evidence type="ECO:0000256" key="4">
    <source>
        <dbReference type="ARBA" id="ARBA00022723"/>
    </source>
</evidence>
<protein>
    <submittedName>
        <fullName evidence="13">4Fe-4S binding protein</fullName>
    </submittedName>
</protein>
<keyword evidence="5 10" id="KW-0274">FAD</keyword>
<evidence type="ECO:0000256" key="10">
    <source>
        <dbReference type="PIRSR" id="PIRSR000362-1"/>
    </source>
</evidence>
<feature type="binding site" evidence="11">
    <location>
        <position position="308"/>
    </location>
    <ligand>
        <name>NADP(+)</name>
        <dbReference type="ChEBI" id="CHEBI:58349"/>
    </ligand>
</feature>
<dbReference type="InterPro" id="IPR017900">
    <property type="entry name" value="4Fe4S_Fe_S_CS"/>
</dbReference>
<keyword evidence="3" id="KW-0285">Flavoprotein</keyword>
<dbReference type="InterPro" id="IPR055275">
    <property type="entry name" value="Ferredox_Rdtase"/>
</dbReference>
<dbReference type="GO" id="GO:0016491">
    <property type="term" value="F:oxidoreductase activity"/>
    <property type="evidence" value="ECO:0007669"/>
    <property type="project" value="UniProtKB-KW"/>
</dbReference>
<keyword evidence="4" id="KW-0479">Metal-binding</keyword>
<feature type="domain" description="4Fe-4S ferredoxin-type" evidence="12">
    <location>
        <begin position="37"/>
        <end position="66"/>
    </location>
</feature>
<dbReference type="Gene3D" id="3.40.50.720">
    <property type="entry name" value="NAD(P)-binding Rossmann-like Domain"/>
    <property type="match status" value="1"/>
</dbReference>
<evidence type="ECO:0000256" key="6">
    <source>
        <dbReference type="ARBA" id="ARBA00022857"/>
    </source>
</evidence>
<feature type="binding site" evidence="11">
    <location>
        <position position="456"/>
    </location>
    <ligand>
        <name>NADP(+)</name>
        <dbReference type="ChEBI" id="CHEBI:58349"/>
    </ligand>
</feature>
<evidence type="ECO:0000256" key="7">
    <source>
        <dbReference type="ARBA" id="ARBA00023002"/>
    </source>
</evidence>
<dbReference type="InterPro" id="IPR036188">
    <property type="entry name" value="FAD/NAD-bd_sf"/>
</dbReference>
<dbReference type="PIRSF" id="PIRSF000362">
    <property type="entry name" value="FNR"/>
    <property type="match status" value="1"/>
</dbReference>
<dbReference type="InterPro" id="IPR002938">
    <property type="entry name" value="FAD-bd"/>
</dbReference>
<organism evidence="13 14">
    <name type="scientific">Lolliginicoccus lacisalsi</name>
    <dbReference type="NCBI Taxonomy" id="2742202"/>
    <lineage>
        <taxon>Bacteria</taxon>
        <taxon>Bacillati</taxon>
        <taxon>Actinomycetota</taxon>
        <taxon>Actinomycetes</taxon>
        <taxon>Mycobacteriales</taxon>
        <taxon>Hoyosellaceae</taxon>
        <taxon>Lolliginicoccus</taxon>
    </lineage>
</organism>
<evidence type="ECO:0000256" key="8">
    <source>
        <dbReference type="ARBA" id="ARBA00023004"/>
    </source>
</evidence>
<keyword evidence="7" id="KW-0560">Oxidoreductase</keyword>
<accession>A0A927JF08</accession>
<dbReference type="PANTHER" id="PTHR48467">
    <property type="entry name" value="GLUTAMATE SYNTHASE 1 [NADH], CHLOROPLASTIC-LIKE"/>
    <property type="match status" value="1"/>
</dbReference>
<reference evidence="13" key="1">
    <citation type="submission" date="2020-09" db="EMBL/GenBank/DDBJ databases">
        <title>Hoyosella lacisalsi sp. nov., a halotolerant actinobacterium isolated from soil of Lake Gudzhirganskoe.</title>
        <authorList>
            <person name="Yang Q."/>
            <person name="Guo P.Y."/>
            <person name="Liu S.W."/>
            <person name="Li F.N."/>
            <person name="Sun C.H."/>
        </authorList>
    </citation>
    <scope>NUCLEOTIDE SEQUENCE</scope>
    <source>
        <strain evidence="13">G463</strain>
    </source>
</reference>
<dbReference type="PROSITE" id="PS00198">
    <property type="entry name" value="4FE4S_FER_1"/>
    <property type="match status" value="1"/>
</dbReference>
<dbReference type="Gene3D" id="3.30.70.20">
    <property type="match status" value="1"/>
</dbReference>
<sequence>MAYVITRSCCNDASCVPACPVDCIHPALSDPLFATAEMLYIEPDACIDCGACVDECPVSAIFPEDSLPVEQEPFIDINAAYFDRHPYGAAPTTPERPPALRFAQGPLRVAIVGTGPAGLYLAEQLLGLGGVEVELFDRLPTPFGLMRAGIAPDHADTQRIVELFAPLLGKPALGLHLAVEVGNHLAHEDLLEHHHAVVYAVGAGSPRQLGIEGEGLPGSVAATDFVAWYNGHPDHSGDQFRLAGDTAVVIGTGNVALDVARILAISPGALDGTDIADHALEALHSSSIREVLVLGRRGLLDSTFTLPELVGMGSIPGASVLIDQADTEVDDATGEWLRREAEPEVAQKLAVARKHAQRQPSPGDRTVRFQYHTTPLRILGDDHVTGIEVREHRPGEAPRDRIIDASLVLRAVGYQPGPPPGLPVEGSTGLAAHEHGRVAAMSGTYVVGWAKRGPRGPLGYNRADAIDTMRSIVADASSGVLDRPIGGREQLGRLLADRRPGAIGLAGWRAIDDAEKTGGRGTGRSRSKITTWDALREAARAR</sequence>
<feature type="binding site" evidence="11">
    <location>
        <begin position="296"/>
        <end position="297"/>
    </location>
    <ligand>
        <name>NADP(+)</name>
        <dbReference type="ChEBI" id="CHEBI:58349"/>
    </ligand>
</feature>
<dbReference type="SUPFAM" id="SSF51971">
    <property type="entry name" value="Nucleotide-binding domain"/>
    <property type="match status" value="1"/>
</dbReference>
<proteinExistence type="inferred from homology"/>
<comment type="cofactor">
    <cofactor evidence="1 10">
        <name>FAD</name>
        <dbReference type="ChEBI" id="CHEBI:57692"/>
    </cofactor>
</comment>